<accession>A0A0H5PWH5</accession>
<reference evidence="1" key="2">
    <citation type="submission" date="2015-07" db="EMBL/GenBank/DDBJ databases">
        <title>Plasmids, circular viruses and viroids from rat gut.</title>
        <authorList>
            <person name="Jorgensen T.J."/>
            <person name="Hansen M.A."/>
            <person name="Xu Z."/>
            <person name="Tabak M.A."/>
            <person name="Sorensen S.J."/>
            <person name="Hansen L.H."/>
        </authorList>
    </citation>
    <scope>NUCLEOTIDE SEQUENCE</scope>
    <source>
        <strain evidence="1">RGRH0168</strain>
    </source>
</reference>
<protein>
    <submittedName>
        <fullName evidence="1">Uncharacterized protein</fullName>
    </submittedName>
</protein>
<name>A0A0H5PWH5_9ZZZZ</name>
<organism evidence="1">
    <name type="scientific">uncultured prokaryote</name>
    <dbReference type="NCBI Taxonomy" id="198431"/>
    <lineage>
        <taxon>unclassified sequences</taxon>
        <taxon>environmental samples</taxon>
    </lineage>
</organism>
<reference evidence="1" key="1">
    <citation type="submission" date="2015-06" db="EMBL/GenBank/DDBJ databases">
        <authorList>
            <person name="Joergensen T."/>
        </authorList>
    </citation>
    <scope>NUCLEOTIDE SEQUENCE</scope>
    <source>
        <strain evidence="1">RGRH0168</strain>
    </source>
</reference>
<proteinExistence type="predicted"/>
<evidence type="ECO:0000313" key="1">
    <source>
        <dbReference type="EMBL" id="CRY94106.1"/>
    </source>
</evidence>
<dbReference type="AlphaFoldDB" id="A0A0H5PWH5"/>
<dbReference type="EMBL" id="LN852856">
    <property type="protein sequence ID" value="CRY94106.1"/>
    <property type="molecule type" value="Genomic_DNA"/>
</dbReference>
<sequence length="77" mass="9076">MGTYHSLESLPDDVFDDFPPDVKRAFFEHGRAIAALRLYKHRGWNDHAVRFQFDRSARRLAGALEQFEHDEFNPPLF</sequence>